<dbReference type="SUPFAM" id="SSF54292">
    <property type="entry name" value="2Fe-2S ferredoxin-like"/>
    <property type="match status" value="1"/>
</dbReference>
<evidence type="ECO:0000256" key="3">
    <source>
        <dbReference type="ARBA" id="ARBA00022723"/>
    </source>
</evidence>
<dbReference type="InterPro" id="IPR017900">
    <property type="entry name" value="4Fe4S_Fe_S_CS"/>
</dbReference>
<gene>
    <name evidence="11" type="ORF">SAMN05421730_1001505</name>
</gene>
<keyword evidence="5" id="KW-0560">Oxidoreductase</keyword>
<evidence type="ECO:0000313" key="12">
    <source>
        <dbReference type="Proteomes" id="UP000199315"/>
    </source>
</evidence>
<dbReference type="InterPro" id="IPR004108">
    <property type="entry name" value="Fe_hydrogenase_lsu_C"/>
</dbReference>
<keyword evidence="3" id="KW-0479">Metal-binding</keyword>
<keyword evidence="6" id="KW-0408">Iron</keyword>
<dbReference type="Gene3D" id="3.30.70.20">
    <property type="match status" value="1"/>
</dbReference>
<dbReference type="InterPro" id="IPR017896">
    <property type="entry name" value="4Fe4S_Fe-S-bd"/>
</dbReference>
<evidence type="ECO:0000259" key="8">
    <source>
        <dbReference type="PROSITE" id="PS51085"/>
    </source>
</evidence>
<sequence>MAMVNVTINDNQIAVEEGSTILEAAKALNIRIPTLCHLDLHNLKMVNEVASCRICVVEVAGRRNLAPACATPVFEGMQVTTNTLRCIKARRRVLELLLSNHPKDCLICEKNQDCELQSLAAELNVREIKNQGEMSKHPRDTSSKSIVRNMDKCILCRRCETMCNKVQTVNVLSAIHRGFNTVMAPSMNLPMHETTCTFCGQCVAVCPTAALTEVNNVPKVWDALYNEKKFVMVQTAPAVRVALGEEFGAEPGTLVTGKMAAALRRLGFNAVFDTDFAADLTIMEEAAEFAHRLQHGGKLPILTSCCPAWVKFFEHQFSDMLDIPSTCKSPHEMFGVIAKTYYAEKMGLDPENIYVVSVMPCLAKKYEAARPELTQDEAPDVDTVITTRELAQMLKEANIDLMTLEDEEFDNPLGESSGAGVIFGATGGVIEAALRTAYEWLTNETLEKVDFYDLRGFEGIKEATVNINGADIKIAVAHGLGNARRLLEDIRDGKADYHAIEIMACPGGCIGGGGQPYHHGDMEILRKRMEGIYTEDKNKVIRKSHENPYIKKLYEEYLGEPYGEKAHKLLHTHYVKRRKM</sequence>
<dbReference type="EMBL" id="FMKA01000001">
    <property type="protein sequence ID" value="SCP95363.1"/>
    <property type="molecule type" value="Genomic_DNA"/>
</dbReference>
<dbReference type="InterPro" id="IPR001041">
    <property type="entry name" value="2Fe-2S_ferredoxin-type"/>
</dbReference>
<organism evidence="11 12">
    <name type="scientific">Anaerobium acetethylicum</name>
    <dbReference type="NCBI Taxonomy" id="1619234"/>
    <lineage>
        <taxon>Bacteria</taxon>
        <taxon>Bacillati</taxon>
        <taxon>Bacillota</taxon>
        <taxon>Clostridia</taxon>
        <taxon>Lachnospirales</taxon>
        <taxon>Lachnospiraceae</taxon>
        <taxon>Anaerobium</taxon>
    </lineage>
</organism>
<dbReference type="InterPro" id="IPR036010">
    <property type="entry name" value="2Fe-2S_ferredoxin-like_sf"/>
</dbReference>
<dbReference type="PROSITE" id="PS51085">
    <property type="entry name" value="2FE2S_FER_2"/>
    <property type="match status" value="1"/>
</dbReference>
<dbReference type="NCBIfam" id="NF040763">
    <property type="entry name" value="FeFe_hydrog_A6"/>
    <property type="match status" value="1"/>
</dbReference>
<dbReference type="InterPro" id="IPR036991">
    <property type="entry name" value="Fe_hydrogenase_ssu_sf"/>
</dbReference>
<dbReference type="STRING" id="1619234.SAMN05421730_1001505"/>
<dbReference type="InterPro" id="IPR003149">
    <property type="entry name" value="Fe_hydrogenase_ssu"/>
</dbReference>
<keyword evidence="4" id="KW-0677">Repeat</keyword>
<dbReference type="Proteomes" id="UP000199315">
    <property type="component" value="Unassembled WGS sequence"/>
</dbReference>
<feature type="domain" description="2Fe-2S ferredoxin-type" evidence="8">
    <location>
        <begin position="2"/>
        <end position="85"/>
    </location>
</feature>
<dbReference type="InterPro" id="IPR050340">
    <property type="entry name" value="Cytosolic_Fe-S_CAF"/>
</dbReference>
<dbReference type="Pfam" id="PF02256">
    <property type="entry name" value="Fe_hyd_SSU"/>
    <property type="match status" value="1"/>
</dbReference>
<dbReference type="Pfam" id="PF12838">
    <property type="entry name" value="Fer4_7"/>
    <property type="match status" value="1"/>
</dbReference>
<dbReference type="SMART" id="SM00929">
    <property type="entry name" value="NADH-G_4Fe-4S_3"/>
    <property type="match status" value="1"/>
</dbReference>
<dbReference type="GO" id="GO:0051539">
    <property type="term" value="F:4 iron, 4 sulfur cluster binding"/>
    <property type="evidence" value="ECO:0007669"/>
    <property type="project" value="UniProtKB-KW"/>
</dbReference>
<dbReference type="InterPro" id="IPR009016">
    <property type="entry name" value="Fe_hydrogenase"/>
</dbReference>
<reference evidence="11 12" key="1">
    <citation type="submission" date="2016-09" db="EMBL/GenBank/DDBJ databases">
        <authorList>
            <person name="Capua I."/>
            <person name="De Benedictis P."/>
            <person name="Joannis T."/>
            <person name="Lombin L.H."/>
            <person name="Cattoli G."/>
        </authorList>
    </citation>
    <scope>NUCLEOTIDE SEQUENCE [LARGE SCALE GENOMIC DNA]</scope>
    <source>
        <strain evidence="11 12">GluBS11</strain>
    </source>
</reference>
<dbReference type="FunFam" id="4.10.260.20:FF:000001">
    <property type="entry name" value="NADP-reducing hydrogenase subunit HndD"/>
    <property type="match status" value="1"/>
</dbReference>
<feature type="domain" description="4Fe-4S ferredoxin-type" evidence="9">
    <location>
        <begin position="187"/>
        <end position="216"/>
    </location>
</feature>
<dbReference type="Pfam" id="PF13510">
    <property type="entry name" value="Fer2_4"/>
    <property type="match status" value="1"/>
</dbReference>
<proteinExistence type="predicted"/>
<dbReference type="InterPro" id="IPR013352">
    <property type="entry name" value="Fe_hydrogenase_subset"/>
</dbReference>
<dbReference type="PROSITE" id="PS00198">
    <property type="entry name" value="4FE4S_FER_1"/>
    <property type="match status" value="1"/>
</dbReference>
<dbReference type="RefSeq" id="WP_091229560.1">
    <property type="nucleotide sequence ID" value="NZ_FMKA01000001.1"/>
</dbReference>
<protein>
    <submittedName>
        <fullName evidence="11">NADH-quinone oxidoreductase subunit G</fullName>
    </submittedName>
</protein>
<dbReference type="PROSITE" id="PS51839">
    <property type="entry name" value="4FE4S_HC3"/>
    <property type="match status" value="1"/>
</dbReference>
<dbReference type="Pfam" id="PF10588">
    <property type="entry name" value="NADH-G_4Fe-4S_3"/>
    <property type="match status" value="1"/>
</dbReference>
<dbReference type="FunFam" id="3.10.20.740:FF:000005">
    <property type="entry name" value="NADH:ubiquinone oxidoreductase subunit"/>
    <property type="match status" value="1"/>
</dbReference>
<keyword evidence="1" id="KW-0004">4Fe-4S</keyword>
<evidence type="ECO:0000256" key="6">
    <source>
        <dbReference type="ARBA" id="ARBA00023004"/>
    </source>
</evidence>
<dbReference type="AlphaFoldDB" id="A0A1D3TPL8"/>
<keyword evidence="12" id="KW-1185">Reference proteome</keyword>
<dbReference type="Pfam" id="PF02906">
    <property type="entry name" value="Fe_hyd_lg_C"/>
    <property type="match status" value="1"/>
</dbReference>
<dbReference type="Gene3D" id="3.40.50.1780">
    <property type="match status" value="1"/>
</dbReference>
<evidence type="ECO:0000256" key="4">
    <source>
        <dbReference type="ARBA" id="ARBA00022737"/>
    </source>
</evidence>
<dbReference type="NCBIfam" id="TIGR02512">
    <property type="entry name" value="FeFe_hydrog_A"/>
    <property type="match status" value="1"/>
</dbReference>
<feature type="domain" description="4Fe-4S ferredoxin-type" evidence="9">
    <location>
        <begin position="144"/>
        <end position="174"/>
    </location>
</feature>
<evidence type="ECO:0000256" key="1">
    <source>
        <dbReference type="ARBA" id="ARBA00022485"/>
    </source>
</evidence>
<keyword evidence="7" id="KW-0411">Iron-sulfur</keyword>
<evidence type="ECO:0000256" key="7">
    <source>
        <dbReference type="ARBA" id="ARBA00023014"/>
    </source>
</evidence>
<dbReference type="SUPFAM" id="SSF54862">
    <property type="entry name" value="4Fe-4S ferredoxins"/>
    <property type="match status" value="1"/>
</dbReference>
<evidence type="ECO:0000256" key="5">
    <source>
        <dbReference type="ARBA" id="ARBA00023002"/>
    </source>
</evidence>
<evidence type="ECO:0000259" key="10">
    <source>
        <dbReference type="PROSITE" id="PS51839"/>
    </source>
</evidence>
<feature type="domain" description="4Fe-4S His(Cys)3-ligated-type" evidence="10">
    <location>
        <begin position="85"/>
        <end position="124"/>
    </location>
</feature>
<evidence type="ECO:0000313" key="11">
    <source>
        <dbReference type="EMBL" id="SCP95363.1"/>
    </source>
</evidence>
<dbReference type="SMART" id="SM00902">
    <property type="entry name" value="Fe_hyd_SSU"/>
    <property type="match status" value="1"/>
</dbReference>
<dbReference type="SUPFAM" id="SSF53920">
    <property type="entry name" value="Fe-only hydrogenase"/>
    <property type="match status" value="1"/>
</dbReference>
<name>A0A1D3TPL8_9FIRM</name>
<dbReference type="GO" id="GO:0005506">
    <property type="term" value="F:iron ion binding"/>
    <property type="evidence" value="ECO:0007669"/>
    <property type="project" value="InterPro"/>
</dbReference>
<accession>A0A1D3TPL8</accession>
<dbReference type="Gene3D" id="4.10.260.20">
    <property type="entry name" value="Iron hydrogenase, small subunit"/>
    <property type="match status" value="1"/>
</dbReference>
<evidence type="ECO:0000259" key="9">
    <source>
        <dbReference type="PROSITE" id="PS51379"/>
    </source>
</evidence>
<dbReference type="Gene3D" id="3.40.950.10">
    <property type="entry name" value="Fe-only Hydrogenase (Larger Subunit), Chain L, domain 3"/>
    <property type="match status" value="1"/>
</dbReference>
<dbReference type="InterPro" id="IPR049830">
    <property type="entry name" value="HndD"/>
</dbReference>
<dbReference type="InterPro" id="IPR019574">
    <property type="entry name" value="NADH_UbQ_OxRdtase_Gsu_4Fe4S-bd"/>
</dbReference>
<evidence type="ECO:0000256" key="2">
    <source>
        <dbReference type="ARBA" id="ARBA00022714"/>
    </source>
</evidence>
<dbReference type="GO" id="GO:0051537">
    <property type="term" value="F:2 iron, 2 sulfur cluster binding"/>
    <property type="evidence" value="ECO:0007669"/>
    <property type="project" value="UniProtKB-KW"/>
</dbReference>
<dbReference type="PROSITE" id="PS51379">
    <property type="entry name" value="4FE4S_FER_2"/>
    <property type="match status" value="2"/>
</dbReference>
<dbReference type="PANTHER" id="PTHR11615">
    <property type="entry name" value="NITRATE, FORMATE, IRON DEHYDROGENASE"/>
    <property type="match status" value="1"/>
</dbReference>
<dbReference type="OrthoDB" id="9803192at2"/>
<keyword evidence="2" id="KW-0001">2Fe-2S</keyword>
<dbReference type="Gene3D" id="3.10.20.740">
    <property type="match status" value="1"/>
</dbReference>
<dbReference type="GO" id="GO:0008901">
    <property type="term" value="F:ferredoxin hydrogenase activity"/>
    <property type="evidence" value="ECO:0007669"/>
    <property type="project" value="InterPro"/>
</dbReference>
<dbReference type="FunFam" id="3.30.70.20:FF:000035">
    <property type="entry name" value="Iron hydrogenase 1"/>
    <property type="match status" value="1"/>
</dbReference>